<name>A0AAW0B6G4_9AGAR</name>
<evidence type="ECO:0000313" key="1">
    <source>
        <dbReference type="EMBL" id="KAK7020886.1"/>
    </source>
</evidence>
<gene>
    <name evidence="1" type="ORF">R3P38DRAFT_3358072</name>
</gene>
<dbReference type="EMBL" id="JAWWNJ010000040">
    <property type="protein sequence ID" value="KAK7020886.1"/>
    <property type="molecule type" value="Genomic_DNA"/>
</dbReference>
<proteinExistence type="predicted"/>
<dbReference type="AlphaFoldDB" id="A0AAW0B6G4"/>
<keyword evidence="2" id="KW-1185">Reference proteome</keyword>
<organism evidence="1 2">
    <name type="scientific">Favolaschia claudopus</name>
    <dbReference type="NCBI Taxonomy" id="2862362"/>
    <lineage>
        <taxon>Eukaryota</taxon>
        <taxon>Fungi</taxon>
        <taxon>Dikarya</taxon>
        <taxon>Basidiomycota</taxon>
        <taxon>Agaricomycotina</taxon>
        <taxon>Agaricomycetes</taxon>
        <taxon>Agaricomycetidae</taxon>
        <taxon>Agaricales</taxon>
        <taxon>Marasmiineae</taxon>
        <taxon>Mycenaceae</taxon>
        <taxon>Favolaschia</taxon>
    </lineage>
</organism>
<reference evidence="1 2" key="1">
    <citation type="journal article" date="2024" name="J Genomics">
        <title>Draft genome sequencing and assembly of Favolaschia claudopus CIRM-BRFM 2984 isolated from oak limbs.</title>
        <authorList>
            <person name="Navarro D."/>
            <person name="Drula E."/>
            <person name="Chaduli D."/>
            <person name="Cazenave R."/>
            <person name="Ahrendt S."/>
            <person name="Wang J."/>
            <person name="Lipzen A."/>
            <person name="Daum C."/>
            <person name="Barry K."/>
            <person name="Grigoriev I.V."/>
            <person name="Favel A."/>
            <person name="Rosso M.N."/>
            <person name="Martin F."/>
        </authorList>
    </citation>
    <scope>NUCLEOTIDE SEQUENCE [LARGE SCALE GENOMIC DNA]</scope>
    <source>
        <strain evidence="1 2">CIRM-BRFM 2984</strain>
    </source>
</reference>
<comment type="caution">
    <text evidence="1">The sequence shown here is derived from an EMBL/GenBank/DDBJ whole genome shotgun (WGS) entry which is preliminary data.</text>
</comment>
<evidence type="ECO:0000313" key="2">
    <source>
        <dbReference type="Proteomes" id="UP001362999"/>
    </source>
</evidence>
<sequence>MQSCGTPTISEDAAPVSHSNASPLAVAVWRKKMHSKCSNLQLDFTNNIKLCASLARGLSALVDPEVPALRKPTIWTWPFLLKLALLDEPLSIQEIIAEFTKRFTWCRGLDASWKMYSYAEVYSKLSDSEIVLCEHSETFHGGKGSCWPANVQSCGPLKILVRPGKLRQRVFPEIGFLRAFFSKFPNVNSLRITRGSSCKDIIGTFPGNEWFRSGRSHPIYKTDRGERPIQGLAGRLLMTSYNRYKWL</sequence>
<protein>
    <recommendedName>
        <fullName evidence="3">Maturase K</fullName>
    </recommendedName>
</protein>
<dbReference type="Proteomes" id="UP001362999">
    <property type="component" value="Unassembled WGS sequence"/>
</dbReference>
<evidence type="ECO:0008006" key="3">
    <source>
        <dbReference type="Google" id="ProtNLM"/>
    </source>
</evidence>
<accession>A0AAW0B6G4</accession>